<name>A0A6P8B158_PYRGI</name>
<dbReference type="Proteomes" id="UP000515153">
    <property type="component" value="Unplaced"/>
</dbReference>
<dbReference type="AlphaFoldDB" id="A0A6P8B158"/>
<dbReference type="RefSeq" id="XP_030980774.1">
    <property type="nucleotide sequence ID" value="XM_031127210.1"/>
</dbReference>
<reference evidence="2" key="3">
    <citation type="submission" date="2025-08" db="UniProtKB">
        <authorList>
            <consortium name="RefSeq"/>
        </authorList>
    </citation>
    <scope>IDENTIFICATION</scope>
    <source>
        <strain evidence="2">NI907</strain>
    </source>
</reference>
<dbReference type="GeneID" id="41962119"/>
<dbReference type="KEGG" id="pgri:PgNI_07195"/>
<organism evidence="1 2">
    <name type="scientific">Pyricularia grisea</name>
    <name type="common">Crabgrass-specific blast fungus</name>
    <name type="synonym">Magnaporthe grisea</name>
    <dbReference type="NCBI Taxonomy" id="148305"/>
    <lineage>
        <taxon>Eukaryota</taxon>
        <taxon>Fungi</taxon>
        <taxon>Dikarya</taxon>
        <taxon>Ascomycota</taxon>
        <taxon>Pezizomycotina</taxon>
        <taxon>Sordariomycetes</taxon>
        <taxon>Sordariomycetidae</taxon>
        <taxon>Magnaporthales</taxon>
        <taxon>Pyriculariaceae</taxon>
        <taxon>Pyricularia</taxon>
    </lineage>
</organism>
<keyword evidence="1" id="KW-1185">Reference proteome</keyword>
<reference evidence="2" key="2">
    <citation type="submission" date="2019-10" db="EMBL/GenBank/DDBJ databases">
        <authorList>
            <consortium name="NCBI Genome Project"/>
        </authorList>
    </citation>
    <scope>NUCLEOTIDE SEQUENCE</scope>
    <source>
        <strain evidence="2">NI907</strain>
    </source>
</reference>
<dbReference type="OrthoDB" id="4924398at2759"/>
<sequence>MSSTQQRYATPRVAAGEEAAAAAYMNRLLSMGLQIADFSKTNRPWRVYDLSQPINNPELMSLCQLQRVHSREPIIVPPIRWKAIHLEILRCVFYSDDHFLKVPEAGYSVTNKTTSCACHLQALVNPASTRWSKLSAVTALFTGLMDSSEMRLTSDLHLAYDHLQSPLCLALASTMRLLTIPNEGYKVVSDGDLPHACVLGHLEKGTHTHLANLAYVDLAYVMAKRRQWRLKHIGRTWADPTRDPYIVATIIGLAQRADRESGRLPVREENGRVYEDLQDARVWSLASMMLAERQGEVKSDREVAQALLQARFVCLLYQAALARGLAVVPGQAGGFLPQVREPTSEAEVMSGVLNCARYVMAGGRVGEDMLREVEELKAVARTDGSGLVGRYRCVCLASSPTDGKNLLVYSAVVSTAFLDRLEKPHEAPRVDVRSGLEVRVELLPFRPLETLPSRLEVLLRFLGSTPD</sequence>
<reference evidence="2" key="1">
    <citation type="journal article" date="2019" name="Mol. Biol. Evol.">
        <title>Blast fungal genomes show frequent chromosomal changes, gene gains and losses, and effector gene turnover.</title>
        <authorList>
            <person name="Gomez Luciano L.B."/>
            <person name="Jason Tsai I."/>
            <person name="Chuma I."/>
            <person name="Tosa Y."/>
            <person name="Chen Y.H."/>
            <person name="Li J.Y."/>
            <person name="Li M.Y."/>
            <person name="Jade Lu M.Y."/>
            <person name="Nakayashiki H."/>
            <person name="Li W.H."/>
        </authorList>
    </citation>
    <scope>NUCLEOTIDE SEQUENCE</scope>
    <source>
        <strain evidence="2">NI907</strain>
    </source>
</reference>
<protein>
    <submittedName>
        <fullName evidence="2">Uncharacterized protein</fullName>
    </submittedName>
</protein>
<gene>
    <name evidence="2" type="ORF">PgNI_07195</name>
</gene>
<evidence type="ECO:0000313" key="2">
    <source>
        <dbReference type="RefSeq" id="XP_030980774.1"/>
    </source>
</evidence>
<proteinExistence type="predicted"/>
<evidence type="ECO:0000313" key="1">
    <source>
        <dbReference type="Proteomes" id="UP000515153"/>
    </source>
</evidence>
<accession>A0A6P8B158</accession>